<evidence type="ECO:0000313" key="1">
    <source>
        <dbReference type="EMBL" id="CAG6511181.1"/>
    </source>
</evidence>
<accession>A0A8D8GKK7</accession>
<reference evidence="1" key="1">
    <citation type="submission" date="2021-05" db="EMBL/GenBank/DDBJ databases">
        <authorList>
            <person name="Alioto T."/>
            <person name="Alioto T."/>
            <person name="Gomez Garrido J."/>
        </authorList>
    </citation>
    <scope>NUCLEOTIDE SEQUENCE</scope>
</reference>
<sequence length="123" mass="14088">MNRSGRCYDNSAVDRSRSVATVGCRGSCRGRWSLCRGSYFVSMNEDLYHCVRYFVPSMCCCRSHRPRHCLRGNPSIDSHRSARDCNLRLLRTLPEPTSCGPVCSSLNAWVCKMKTFSQIRRSR</sequence>
<protein>
    <submittedName>
        <fullName evidence="1">(northern house mosquito) hypothetical protein</fullName>
    </submittedName>
</protein>
<proteinExistence type="predicted"/>
<dbReference type="AlphaFoldDB" id="A0A8D8GKK7"/>
<dbReference type="EMBL" id="HBUE01141240">
    <property type="protein sequence ID" value="CAG6500874.1"/>
    <property type="molecule type" value="Transcribed_RNA"/>
</dbReference>
<dbReference type="EMBL" id="HBUE01268041">
    <property type="protein sequence ID" value="CAG6562587.1"/>
    <property type="molecule type" value="Transcribed_RNA"/>
</dbReference>
<organism evidence="1">
    <name type="scientific">Culex pipiens</name>
    <name type="common">House mosquito</name>
    <dbReference type="NCBI Taxonomy" id="7175"/>
    <lineage>
        <taxon>Eukaryota</taxon>
        <taxon>Metazoa</taxon>
        <taxon>Ecdysozoa</taxon>
        <taxon>Arthropoda</taxon>
        <taxon>Hexapoda</taxon>
        <taxon>Insecta</taxon>
        <taxon>Pterygota</taxon>
        <taxon>Neoptera</taxon>
        <taxon>Endopterygota</taxon>
        <taxon>Diptera</taxon>
        <taxon>Nematocera</taxon>
        <taxon>Culicoidea</taxon>
        <taxon>Culicidae</taxon>
        <taxon>Culicinae</taxon>
        <taxon>Culicini</taxon>
        <taxon>Culex</taxon>
        <taxon>Culex</taxon>
    </lineage>
</organism>
<dbReference type="EMBL" id="HBUE01162844">
    <property type="protein sequence ID" value="CAG6511181.1"/>
    <property type="molecule type" value="Transcribed_RNA"/>
</dbReference>
<name>A0A8D8GKK7_CULPI</name>